<dbReference type="GO" id="GO:0016020">
    <property type="term" value="C:membrane"/>
    <property type="evidence" value="ECO:0007669"/>
    <property type="project" value="UniProtKB-SubCell"/>
</dbReference>
<dbReference type="FunFam" id="2.10.25.10:FF:000066">
    <property type="entry name" value="FAT atypical cadherin 4"/>
    <property type="match status" value="1"/>
</dbReference>
<evidence type="ECO:0000313" key="8">
    <source>
        <dbReference type="Proteomes" id="UP000887574"/>
    </source>
</evidence>
<evidence type="ECO:0000313" key="9">
    <source>
        <dbReference type="WBParaSite" id="jg2163"/>
    </source>
</evidence>
<dbReference type="PANTHER" id="PTHR24049">
    <property type="entry name" value="CRUMBS FAMILY MEMBER"/>
    <property type="match status" value="1"/>
</dbReference>
<dbReference type="PRINTS" id="PR00010">
    <property type="entry name" value="EGFBLOOD"/>
</dbReference>
<evidence type="ECO:0000256" key="3">
    <source>
        <dbReference type="ARBA" id="ARBA00022737"/>
    </source>
</evidence>
<feature type="disulfide bond" evidence="6">
    <location>
        <begin position="337"/>
        <end position="346"/>
    </location>
</feature>
<dbReference type="PROSITE" id="PS00022">
    <property type="entry name" value="EGF_1"/>
    <property type="match status" value="4"/>
</dbReference>
<dbReference type="PROSITE" id="PS50026">
    <property type="entry name" value="EGF_3"/>
    <property type="match status" value="6"/>
</dbReference>
<dbReference type="InterPro" id="IPR001881">
    <property type="entry name" value="EGF-like_Ca-bd_dom"/>
</dbReference>
<feature type="disulfide bond" evidence="6">
    <location>
        <begin position="261"/>
        <end position="270"/>
    </location>
</feature>
<dbReference type="InterPro" id="IPR000152">
    <property type="entry name" value="EGF-type_Asp/Asn_hydroxyl_site"/>
</dbReference>
<dbReference type="PROSITE" id="PS01186">
    <property type="entry name" value="EGF_2"/>
    <property type="match status" value="2"/>
</dbReference>
<evidence type="ECO:0000256" key="2">
    <source>
        <dbReference type="ARBA" id="ARBA00022729"/>
    </source>
</evidence>
<name>A0A915DP28_9BILA</name>
<dbReference type="PROSITE" id="PS01187">
    <property type="entry name" value="EGF_CA"/>
    <property type="match status" value="2"/>
</dbReference>
<dbReference type="GO" id="GO:0005509">
    <property type="term" value="F:calcium ion binding"/>
    <property type="evidence" value="ECO:0007669"/>
    <property type="project" value="InterPro"/>
</dbReference>
<dbReference type="FunFam" id="2.10.25.10:FF:000173">
    <property type="entry name" value="Neurogenic locus notch protein 2"/>
    <property type="match status" value="1"/>
</dbReference>
<dbReference type="WBParaSite" id="jg2163">
    <property type="protein sequence ID" value="jg2163"/>
    <property type="gene ID" value="jg2163"/>
</dbReference>
<accession>A0A915DP28</accession>
<keyword evidence="8" id="KW-1185">Reference proteome</keyword>
<dbReference type="Proteomes" id="UP000887574">
    <property type="component" value="Unplaced"/>
</dbReference>
<keyword evidence="5" id="KW-0325">Glycoprotein</keyword>
<dbReference type="InterPro" id="IPR000742">
    <property type="entry name" value="EGF"/>
</dbReference>
<feature type="domain" description="EGF-like" evidence="7">
    <location>
        <begin position="135"/>
        <end position="171"/>
    </location>
</feature>
<dbReference type="InterPro" id="IPR018097">
    <property type="entry name" value="EGF_Ca-bd_CS"/>
</dbReference>
<feature type="domain" description="EGF-like" evidence="7">
    <location>
        <begin position="310"/>
        <end position="347"/>
    </location>
</feature>
<dbReference type="PROSITE" id="PS00010">
    <property type="entry name" value="ASX_HYDROXYL"/>
    <property type="match status" value="4"/>
</dbReference>
<evidence type="ECO:0000256" key="1">
    <source>
        <dbReference type="ARBA" id="ARBA00022536"/>
    </source>
</evidence>
<evidence type="ECO:0000256" key="4">
    <source>
        <dbReference type="ARBA" id="ARBA00023157"/>
    </source>
</evidence>
<dbReference type="PANTHER" id="PTHR24049:SF35">
    <property type="entry name" value="EGF-LIKE DOMAIN-CONTAINING PROTEIN"/>
    <property type="match status" value="1"/>
</dbReference>
<keyword evidence="2" id="KW-0732">Signal</keyword>
<reference evidence="9" key="1">
    <citation type="submission" date="2022-11" db="UniProtKB">
        <authorList>
            <consortium name="WormBaseParasite"/>
        </authorList>
    </citation>
    <scope>IDENTIFICATION</scope>
</reference>
<feature type="domain" description="EGF-like" evidence="7">
    <location>
        <begin position="24"/>
        <end position="60"/>
    </location>
</feature>
<keyword evidence="3" id="KW-0677">Repeat</keyword>
<sequence>MSSVAWRRKDVSSRPAFCSLTRSDLDDCTDNPCALGATCHDLINDFECECPMVSVARDAMLKITSVNKSLFEWVMCGLLFDRHCVCKAGGMALSVSRTLMNVPRVHVKMELLAETRKTDICVSVPLVSRSSVPNMVDHCAVSPCRNNATCVNRGPKYECQCRLGFEGVHWNRTVRDLVNDFKCIVDQATLESFAMLISTNASQNRARNATCMDTGSGFQCQCQLGWRGERCSEAESQHCDQRPCQNDGRCVTLVGDYFCVCPEGVNGKNCEIAPNRCIGEPCHNGGVLVILAPGWSAHVLRVIGTGCQYRLDACRSNACKNGATCIQDSETTYKCECLPGFTGSECETNIDECSPSPCSMAATCVDQINAFHCLCPFNMTGANCEKKIDPDYDLHFTMVFSQLELPWLFHSVFCWSFHHRSLVRFDQPHSKGTLFTLYNSRTSNYPLI</sequence>
<evidence type="ECO:0000256" key="6">
    <source>
        <dbReference type="PROSITE-ProRule" id="PRU00076"/>
    </source>
</evidence>
<dbReference type="SMART" id="SM00181">
    <property type="entry name" value="EGF"/>
    <property type="match status" value="6"/>
</dbReference>
<dbReference type="SUPFAM" id="SSF57196">
    <property type="entry name" value="EGF/Laminin"/>
    <property type="match status" value="6"/>
</dbReference>
<dbReference type="FunFam" id="2.10.25.10:FF:000117">
    <property type="entry name" value="Delta-like protein"/>
    <property type="match status" value="1"/>
</dbReference>
<dbReference type="InterPro" id="IPR051022">
    <property type="entry name" value="Notch_Cell-Fate_Det"/>
</dbReference>
<evidence type="ECO:0000256" key="5">
    <source>
        <dbReference type="ARBA" id="ARBA00023180"/>
    </source>
</evidence>
<proteinExistence type="predicted"/>
<organism evidence="8 9">
    <name type="scientific">Ditylenchus dipsaci</name>
    <dbReference type="NCBI Taxonomy" id="166011"/>
    <lineage>
        <taxon>Eukaryota</taxon>
        <taxon>Metazoa</taxon>
        <taxon>Ecdysozoa</taxon>
        <taxon>Nematoda</taxon>
        <taxon>Chromadorea</taxon>
        <taxon>Rhabditida</taxon>
        <taxon>Tylenchina</taxon>
        <taxon>Tylenchomorpha</taxon>
        <taxon>Sphaerularioidea</taxon>
        <taxon>Anguinidae</taxon>
        <taxon>Anguininae</taxon>
        <taxon>Ditylenchus</taxon>
    </lineage>
</organism>
<keyword evidence="4 6" id="KW-1015">Disulfide bond</keyword>
<feature type="domain" description="EGF-like" evidence="7">
    <location>
        <begin position="194"/>
        <end position="232"/>
    </location>
</feature>
<dbReference type="CDD" id="cd00054">
    <property type="entry name" value="EGF_CA"/>
    <property type="match status" value="5"/>
</dbReference>
<dbReference type="Pfam" id="PF12661">
    <property type="entry name" value="hEGF"/>
    <property type="match status" value="2"/>
</dbReference>
<evidence type="ECO:0000259" key="7">
    <source>
        <dbReference type="PROSITE" id="PS50026"/>
    </source>
</evidence>
<keyword evidence="1 6" id="KW-0245">EGF-like domain</keyword>
<dbReference type="FunFam" id="2.10.25.10:FF:000100">
    <property type="entry name" value="neurogenic locus notch homolog protein 3"/>
    <property type="match status" value="1"/>
</dbReference>
<feature type="domain" description="EGF-like" evidence="7">
    <location>
        <begin position="349"/>
        <end position="385"/>
    </location>
</feature>
<feature type="disulfide bond" evidence="6">
    <location>
        <begin position="375"/>
        <end position="384"/>
    </location>
</feature>
<dbReference type="InterPro" id="IPR013032">
    <property type="entry name" value="EGF-like_CS"/>
</dbReference>
<comment type="caution">
    <text evidence="6">Lacks conserved residue(s) required for the propagation of feature annotation.</text>
</comment>
<dbReference type="Gene3D" id="2.10.25.10">
    <property type="entry name" value="Laminin"/>
    <property type="match status" value="6"/>
</dbReference>
<feature type="disulfide bond" evidence="6">
    <location>
        <begin position="222"/>
        <end position="231"/>
    </location>
</feature>
<dbReference type="AlphaFoldDB" id="A0A915DP28"/>
<dbReference type="SMART" id="SM00179">
    <property type="entry name" value="EGF_CA"/>
    <property type="match status" value="6"/>
</dbReference>
<dbReference type="Pfam" id="PF00008">
    <property type="entry name" value="EGF"/>
    <property type="match status" value="4"/>
</dbReference>
<protein>
    <submittedName>
        <fullName evidence="9">EGF-like domain-containing protein</fullName>
    </submittedName>
</protein>
<feature type="domain" description="EGF-like" evidence="7">
    <location>
        <begin position="235"/>
        <end position="271"/>
    </location>
</feature>